<feature type="domain" description="Glycosyl transferase family 1" evidence="1">
    <location>
        <begin position="183"/>
        <end position="333"/>
    </location>
</feature>
<dbReference type="Pfam" id="PF00534">
    <property type="entry name" value="Glycos_transf_1"/>
    <property type="match status" value="1"/>
</dbReference>
<dbReference type="InterPro" id="IPR028098">
    <property type="entry name" value="Glyco_trans_4-like_N"/>
</dbReference>
<sequence>MNPRPTICFLTGTLDALAGAERVTAVIANGLARRGWQVRILCLWGQNSQYTLDPSITLNALYPERPSFKSRYAATVLGIRRYIKDHGVDVLIGVDTMLALFTLPACFRLPVRQIAWEHCNFDQDLGRRSRRLARRLAVRFFEQVVVLTARDRARWHACLNPANPVEVIPNPLPFKPPETGPMAGSKTVLAVGRLTEAKGFDVLLLAWKQVAMAYPGWKLRIVGEGECRAELERLRDQLELGDSVTLPGATSQITNEYSDAEIFCLSSRYEGFGMVLIEAMAFGLPVVSTDCETGPREILQDGKNALLAPVNDSEALAKRLLQLVADDTLRQQIALGGAATVRRYMPDLILESWERLLLAPNA</sequence>
<feature type="domain" description="Glycosyltransferase subfamily 4-like N-terminal" evidence="2">
    <location>
        <begin position="19"/>
        <end position="171"/>
    </location>
</feature>
<evidence type="ECO:0000259" key="2">
    <source>
        <dbReference type="Pfam" id="PF13439"/>
    </source>
</evidence>
<dbReference type="EC" id="2.4.1.292" evidence="3"/>
<comment type="caution">
    <text evidence="3">The sequence shown here is derived from an EMBL/GenBank/DDBJ whole genome shotgun (WGS) entry which is preliminary data.</text>
</comment>
<evidence type="ECO:0000313" key="4">
    <source>
        <dbReference type="Proteomes" id="UP000727654"/>
    </source>
</evidence>
<dbReference type="RefSeq" id="WP_224080562.1">
    <property type="nucleotide sequence ID" value="NZ_CAJZAI010000006.1"/>
</dbReference>
<dbReference type="CDD" id="cd03820">
    <property type="entry name" value="GT4_AmsD-like"/>
    <property type="match status" value="1"/>
</dbReference>
<dbReference type="Proteomes" id="UP000727654">
    <property type="component" value="Unassembled WGS sequence"/>
</dbReference>
<keyword evidence="4" id="KW-1185">Reference proteome</keyword>
<reference evidence="3 4" key="1">
    <citation type="submission" date="2021-08" db="EMBL/GenBank/DDBJ databases">
        <authorList>
            <person name="Peeters C."/>
        </authorList>
    </citation>
    <scope>NUCLEOTIDE SEQUENCE [LARGE SCALE GENOMIC DNA]</scope>
    <source>
        <strain evidence="3 4">LMG 23992</strain>
    </source>
</reference>
<keyword evidence="3" id="KW-0808">Transferase</keyword>
<name>A0ABN7YT48_9BURK</name>
<dbReference type="InterPro" id="IPR001296">
    <property type="entry name" value="Glyco_trans_1"/>
</dbReference>
<keyword evidence="3" id="KW-0328">Glycosyltransferase</keyword>
<gene>
    <name evidence="3" type="primary">pglH</name>
    <name evidence="3" type="ORF">LMG23992_02978</name>
</gene>
<proteinExistence type="predicted"/>
<dbReference type="PANTHER" id="PTHR12526">
    <property type="entry name" value="GLYCOSYLTRANSFERASE"/>
    <property type="match status" value="1"/>
</dbReference>
<dbReference type="SUPFAM" id="SSF53756">
    <property type="entry name" value="UDP-Glycosyltransferase/glycogen phosphorylase"/>
    <property type="match status" value="1"/>
</dbReference>
<evidence type="ECO:0000259" key="1">
    <source>
        <dbReference type="Pfam" id="PF00534"/>
    </source>
</evidence>
<protein>
    <submittedName>
        <fullName evidence="3">GalNAc-alpha-(1-&gt;4)-GalNAc-alpha-(1-&gt;3)-diNAcBac-PP-undecaprenol alpha-1,4-N-acetyl-D-galactosaminyltransferase</fullName>
        <ecNumber evidence="3">2.4.1.292</ecNumber>
    </submittedName>
</protein>
<dbReference type="EMBL" id="CAJZAI010000006">
    <property type="protein sequence ID" value="CAG9175516.1"/>
    <property type="molecule type" value="Genomic_DNA"/>
</dbReference>
<dbReference type="PANTHER" id="PTHR12526:SF630">
    <property type="entry name" value="GLYCOSYLTRANSFERASE"/>
    <property type="match status" value="1"/>
</dbReference>
<dbReference type="Pfam" id="PF13439">
    <property type="entry name" value="Glyco_transf_4"/>
    <property type="match status" value="1"/>
</dbReference>
<dbReference type="Gene3D" id="3.40.50.2000">
    <property type="entry name" value="Glycogen Phosphorylase B"/>
    <property type="match status" value="2"/>
</dbReference>
<organism evidence="3 4">
    <name type="scientific">Cupriavidus laharis</name>
    <dbReference type="NCBI Taxonomy" id="151654"/>
    <lineage>
        <taxon>Bacteria</taxon>
        <taxon>Pseudomonadati</taxon>
        <taxon>Pseudomonadota</taxon>
        <taxon>Betaproteobacteria</taxon>
        <taxon>Burkholderiales</taxon>
        <taxon>Burkholderiaceae</taxon>
        <taxon>Cupriavidus</taxon>
    </lineage>
</organism>
<accession>A0ABN7YT48</accession>
<dbReference type="GO" id="GO:0016757">
    <property type="term" value="F:glycosyltransferase activity"/>
    <property type="evidence" value="ECO:0007669"/>
    <property type="project" value="UniProtKB-KW"/>
</dbReference>
<evidence type="ECO:0000313" key="3">
    <source>
        <dbReference type="EMBL" id="CAG9175516.1"/>
    </source>
</evidence>